<keyword evidence="2" id="KW-1185">Reference proteome</keyword>
<evidence type="ECO:0000313" key="2">
    <source>
        <dbReference type="Proteomes" id="UP001163321"/>
    </source>
</evidence>
<comment type="caution">
    <text evidence="1">The sequence shown here is derived from an EMBL/GenBank/DDBJ whole genome shotgun (WGS) entry which is preliminary data.</text>
</comment>
<proteinExistence type="predicted"/>
<sequence length="447" mass="49592">MSDTRTKRVKVHLEHDLVFDSWAPLVVMGSDEWIPNDAPRVATFRNGPPPSTKRQDLAFELYENETKKQRLVLASSEKVVYQGANFGYVGSSHDFSSYAVGVYDKQTHTVRVCRVPQLYVMQQALKKASEPLEEDTRHGGEPTSVHDQRRELVNVFGSKKSRRMQTTRDANLVHVDYISGAASVTETFKQKIAAAQRTRENARALDGSASKAAAALAATRMALVPPCDMDAPTPDQVYDVCKFIDGAVMESLTLMAHEVLEELQTTSVAEYAARVNLASLPTRLLLALAAPYNVRKVCLIVYVTYLLEFTTVRFPLRKSAESVSDDKSIPLVIVRHFLDLFTDVTDGTHGARTYFQSKAKKDKLCLHLMVVALTISDFSVDLGALAHDLKKSVVQVQAYARQLGCVVEKVKAEATGYGEASKKHVHRAVLAVPLHLPLPKRRAASRR</sequence>
<organism evidence="1 2">
    <name type="scientific">Peronosclerospora sorghi</name>
    <dbReference type="NCBI Taxonomy" id="230839"/>
    <lineage>
        <taxon>Eukaryota</taxon>
        <taxon>Sar</taxon>
        <taxon>Stramenopiles</taxon>
        <taxon>Oomycota</taxon>
        <taxon>Peronosporomycetes</taxon>
        <taxon>Peronosporales</taxon>
        <taxon>Peronosporaceae</taxon>
        <taxon>Peronosclerospora</taxon>
    </lineage>
</organism>
<gene>
    <name evidence="1" type="ORF">PsorP6_010987</name>
</gene>
<accession>A0ACC0VW09</accession>
<protein>
    <submittedName>
        <fullName evidence="1">Uncharacterized protein</fullName>
    </submittedName>
</protein>
<dbReference type="EMBL" id="CM047585">
    <property type="protein sequence ID" value="KAI9910687.1"/>
    <property type="molecule type" value="Genomic_DNA"/>
</dbReference>
<reference evidence="1 2" key="1">
    <citation type="journal article" date="2022" name="bioRxiv">
        <title>The genome of the oomycete Peronosclerospora sorghi, a cosmopolitan pathogen of maize and sorghum, is inflated with dispersed pseudogenes.</title>
        <authorList>
            <person name="Fletcher K."/>
            <person name="Martin F."/>
            <person name="Isakeit T."/>
            <person name="Cavanaugh K."/>
            <person name="Magill C."/>
            <person name="Michelmore R."/>
        </authorList>
    </citation>
    <scope>NUCLEOTIDE SEQUENCE [LARGE SCALE GENOMIC DNA]</scope>
    <source>
        <strain evidence="1">P6</strain>
    </source>
</reference>
<dbReference type="Proteomes" id="UP001163321">
    <property type="component" value="Chromosome 6"/>
</dbReference>
<evidence type="ECO:0000313" key="1">
    <source>
        <dbReference type="EMBL" id="KAI9910687.1"/>
    </source>
</evidence>
<name>A0ACC0VW09_9STRA</name>